<dbReference type="Pfam" id="PF22669">
    <property type="entry name" value="Exo_endo_phos2"/>
    <property type="match status" value="2"/>
</dbReference>
<gene>
    <name evidence="3" type="ORF">AMAG_07610</name>
</gene>
<dbReference type="OrthoDB" id="2248459at2759"/>
<sequence>MPRGDAECGTGTHGSPPTTPPLGMRSPRARSASGATPPRPGALTPPEAGAGHRRGRSLGTGMLLAGLGDSSGSLDATPPPVPMPAQQQQDWVLTGHDDGKVVVWDVATRTARQVIAASAYRITSLVVPRPNCVWVGLVTGKVLVYQIRASDSAWILVKEFHAADKGKVTRLVPHTRLHQDWIAYARTAAALAPVHQVAAVAAWSDGSVVTLLDADLLDDWVGAQMKRREPLFAEYTDLSVLVCSWNLDASAPRDITAQAPGVLADFGGSRAAPVPLPRSRGASADELPPSPAARAQSMAAAPMARLEDWVGQAKQRTGRAPDVIVVGFQETVNLEDKKKQARTFLTYKKAKTPTATAHEKQHRMWTDAVTDAVRAAHAGGGGGGWPETYADGRDEYKLVVTQFMVGLALLAYVRVDVASSARLDLVEAHDVKTGMGGYHGNKGALVARLCIDDASLCFVVAHLAAGQDDLSARNKNAHAILDSTRFNKTGDKFVYAADGRYIADHHHVWFLGDLNYRIDTDRARLVAQIDQARLAQGGPGARPLEADPDFLAGLSSGTPAAVARAHAAATSRWQDIWAADQLVKMRRSRHPAFALAGFAEGPLAFVPTYKYDTGVNADIWDSSEKQRAPAWCDRILFMSQVAARPASAEAETEENEWWASTDSLVETLPVTPPDDPAFQTNSFGFVPVVPDSDRDAATAVLANRGIVCTAYGRMEARISDHRPIFGTYLARGKREDPGRRAHVRSAVLARARARTLHALWAPAFRGRARHLGFRPEIVERAIARATAEFANVGLGADPDATLDAAWDAMWVEQARAVCVEQGAWTA</sequence>
<dbReference type="EMBL" id="GG745340">
    <property type="protein sequence ID" value="KNE62388.1"/>
    <property type="molecule type" value="Genomic_DNA"/>
</dbReference>
<dbReference type="SUPFAM" id="SSF56219">
    <property type="entry name" value="DNase I-like"/>
    <property type="match status" value="1"/>
</dbReference>
<evidence type="ECO:0000313" key="3">
    <source>
        <dbReference type="EMBL" id="KNE62388.1"/>
    </source>
</evidence>
<dbReference type="SUPFAM" id="SSF50978">
    <property type="entry name" value="WD40 repeat-like"/>
    <property type="match status" value="1"/>
</dbReference>
<dbReference type="InterPro" id="IPR046985">
    <property type="entry name" value="IP5"/>
</dbReference>
<dbReference type="PANTHER" id="PTHR11200">
    <property type="entry name" value="INOSITOL 5-PHOSPHATASE"/>
    <property type="match status" value="1"/>
</dbReference>
<organism evidence="3 4">
    <name type="scientific">Allomyces macrogynus (strain ATCC 38327)</name>
    <name type="common">Allomyces javanicus var. macrogynus</name>
    <dbReference type="NCBI Taxonomy" id="578462"/>
    <lineage>
        <taxon>Eukaryota</taxon>
        <taxon>Fungi</taxon>
        <taxon>Fungi incertae sedis</taxon>
        <taxon>Blastocladiomycota</taxon>
        <taxon>Blastocladiomycetes</taxon>
        <taxon>Blastocladiales</taxon>
        <taxon>Blastocladiaceae</taxon>
        <taxon>Allomyces</taxon>
    </lineage>
</organism>
<feature type="region of interest" description="Disordered" evidence="1">
    <location>
        <begin position="1"/>
        <end position="85"/>
    </location>
</feature>
<dbReference type="eggNOG" id="KOG0565">
    <property type="taxonomic scope" value="Eukaryota"/>
</dbReference>
<dbReference type="GO" id="GO:0004439">
    <property type="term" value="F:phosphatidylinositol-4,5-bisphosphate 5-phosphatase activity"/>
    <property type="evidence" value="ECO:0007669"/>
    <property type="project" value="TreeGrafter"/>
</dbReference>
<dbReference type="SMART" id="SM00128">
    <property type="entry name" value="IPPc"/>
    <property type="match status" value="1"/>
</dbReference>
<reference evidence="4" key="2">
    <citation type="submission" date="2009-11" db="EMBL/GenBank/DDBJ databases">
        <title>The Genome Sequence of Allomyces macrogynus strain ATCC 38327.</title>
        <authorList>
            <consortium name="The Broad Institute Genome Sequencing Platform"/>
            <person name="Russ C."/>
            <person name="Cuomo C."/>
            <person name="Shea T."/>
            <person name="Young S.K."/>
            <person name="Zeng Q."/>
            <person name="Koehrsen M."/>
            <person name="Haas B."/>
            <person name="Borodovsky M."/>
            <person name="Guigo R."/>
            <person name="Alvarado L."/>
            <person name="Berlin A."/>
            <person name="Borenstein D."/>
            <person name="Chen Z."/>
            <person name="Engels R."/>
            <person name="Freedman E."/>
            <person name="Gellesch M."/>
            <person name="Goldberg J."/>
            <person name="Griggs A."/>
            <person name="Gujja S."/>
            <person name="Heiman D."/>
            <person name="Hepburn T."/>
            <person name="Howarth C."/>
            <person name="Jen D."/>
            <person name="Larson L."/>
            <person name="Lewis B."/>
            <person name="Mehta T."/>
            <person name="Park D."/>
            <person name="Pearson M."/>
            <person name="Roberts A."/>
            <person name="Saif S."/>
            <person name="Shenoy N."/>
            <person name="Sisk P."/>
            <person name="Stolte C."/>
            <person name="Sykes S."/>
            <person name="Walk T."/>
            <person name="White J."/>
            <person name="Yandava C."/>
            <person name="Burger G."/>
            <person name="Gray M.W."/>
            <person name="Holland P.W.H."/>
            <person name="King N."/>
            <person name="Lang F.B.F."/>
            <person name="Roger A.J."/>
            <person name="Ruiz-Trillo I."/>
            <person name="Lander E."/>
            <person name="Nusbaum C."/>
        </authorList>
    </citation>
    <scope>NUCLEOTIDE SEQUENCE [LARGE SCALE GENOMIC DNA]</scope>
    <source>
        <strain evidence="4">ATCC 38327</strain>
    </source>
</reference>
<dbReference type="STRING" id="578462.A0A0L0SIQ3"/>
<evidence type="ECO:0000256" key="1">
    <source>
        <dbReference type="SAM" id="MobiDB-lite"/>
    </source>
</evidence>
<dbReference type="InterPro" id="IPR036322">
    <property type="entry name" value="WD40_repeat_dom_sf"/>
</dbReference>
<dbReference type="VEuPathDB" id="FungiDB:AMAG_07610"/>
<dbReference type="InterPro" id="IPR000300">
    <property type="entry name" value="IPPc"/>
</dbReference>
<dbReference type="InterPro" id="IPR015943">
    <property type="entry name" value="WD40/YVTN_repeat-like_dom_sf"/>
</dbReference>
<accession>A0A0L0SIQ3</accession>
<dbReference type="AlphaFoldDB" id="A0A0L0SIQ3"/>
<dbReference type="InterPro" id="IPR036691">
    <property type="entry name" value="Endo/exonu/phosph_ase_sf"/>
</dbReference>
<dbReference type="GO" id="GO:0046856">
    <property type="term" value="P:phosphatidylinositol dephosphorylation"/>
    <property type="evidence" value="ECO:0007669"/>
    <property type="project" value="InterPro"/>
</dbReference>
<dbReference type="Gene3D" id="3.60.10.10">
    <property type="entry name" value="Endonuclease/exonuclease/phosphatase"/>
    <property type="match status" value="1"/>
</dbReference>
<reference evidence="3 4" key="1">
    <citation type="submission" date="2009-11" db="EMBL/GenBank/DDBJ databases">
        <title>Annotation of Allomyces macrogynus ATCC 38327.</title>
        <authorList>
            <consortium name="The Broad Institute Genome Sequencing Platform"/>
            <person name="Russ C."/>
            <person name="Cuomo C."/>
            <person name="Burger G."/>
            <person name="Gray M.W."/>
            <person name="Holland P.W.H."/>
            <person name="King N."/>
            <person name="Lang F.B.F."/>
            <person name="Roger A.J."/>
            <person name="Ruiz-Trillo I."/>
            <person name="Young S.K."/>
            <person name="Zeng Q."/>
            <person name="Gargeya S."/>
            <person name="Fitzgerald M."/>
            <person name="Haas B."/>
            <person name="Abouelleil A."/>
            <person name="Alvarado L."/>
            <person name="Arachchi H.M."/>
            <person name="Berlin A."/>
            <person name="Chapman S.B."/>
            <person name="Gearin G."/>
            <person name="Goldberg J."/>
            <person name="Griggs A."/>
            <person name="Gujja S."/>
            <person name="Hansen M."/>
            <person name="Heiman D."/>
            <person name="Howarth C."/>
            <person name="Larimer J."/>
            <person name="Lui A."/>
            <person name="MacDonald P.J.P."/>
            <person name="McCowen C."/>
            <person name="Montmayeur A."/>
            <person name="Murphy C."/>
            <person name="Neiman D."/>
            <person name="Pearson M."/>
            <person name="Priest M."/>
            <person name="Roberts A."/>
            <person name="Saif S."/>
            <person name="Shea T."/>
            <person name="Sisk P."/>
            <person name="Stolte C."/>
            <person name="Sykes S."/>
            <person name="Wortman J."/>
            <person name="Nusbaum C."/>
            <person name="Birren B."/>
        </authorList>
    </citation>
    <scope>NUCLEOTIDE SEQUENCE [LARGE SCALE GENOMIC DNA]</scope>
    <source>
        <strain evidence="3 4">ATCC 38327</strain>
    </source>
</reference>
<dbReference type="PANTHER" id="PTHR11200:SF240">
    <property type="entry name" value="INOSITOL POLYPHOSPHATE 5-PHOSPHATASE C9G1.10C-RELATED"/>
    <property type="match status" value="1"/>
</dbReference>
<feature type="domain" description="Inositol polyphosphate-related phosphatase" evidence="2">
    <location>
        <begin position="295"/>
        <end position="736"/>
    </location>
</feature>
<evidence type="ECO:0000313" key="4">
    <source>
        <dbReference type="Proteomes" id="UP000054350"/>
    </source>
</evidence>
<feature type="region of interest" description="Disordered" evidence="1">
    <location>
        <begin position="274"/>
        <end position="299"/>
    </location>
</feature>
<dbReference type="Proteomes" id="UP000054350">
    <property type="component" value="Unassembled WGS sequence"/>
</dbReference>
<protein>
    <recommendedName>
        <fullName evidence="2">Inositol polyphosphate-related phosphatase domain-containing protein</fullName>
    </recommendedName>
</protein>
<feature type="compositionally biased region" description="Low complexity" evidence="1">
    <location>
        <begin position="63"/>
        <end position="76"/>
    </location>
</feature>
<evidence type="ECO:0000259" key="2">
    <source>
        <dbReference type="SMART" id="SM00128"/>
    </source>
</evidence>
<proteinExistence type="predicted"/>
<name>A0A0L0SIQ3_ALLM3</name>
<keyword evidence="4" id="KW-1185">Reference proteome</keyword>
<dbReference type="Gene3D" id="2.130.10.10">
    <property type="entry name" value="YVTN repeat-like/Quinoprotein amine dehydrogenase"/>
    <property type="match status" value="1"/>
</dbReference>